<proteinExistence type="inferred from homology"/>
<dbReference type="GO" id="GO:0016281">
    <property type="term" value="C:eukaryotic translation initiation factor 4F complex"/>
    <property type="evidence" value="ECO:0007669"/>
    <property type="project" value="TreeGrafter"/>
</dbReference>
<feature type="domain" description="MIF4G" evidence="5">
    <location>
        <begin position="513"/>
        <end position="770"/>
    </location>
</feature>
<feature type="region of interest" description="Disordered" evidence="4">
    <location>
        <begin position="595"/>
        <end position="614"/>
    </location>
</feature>
<organism evidence="6 7">
    <name type="scientific">Babesia duncani</name>
    <dbReference type="NCBI Taxonomy" id="323732"/>
    <lineage>
        <taxon>Eukaryota</taxon>
        <taxon>Sar</taxon>
        <taxon>Alveolata</taxon>
        <taxon>Apicomplexa</taxon>
        <taxon>Aconoidasida</taxon>
        <taxon>Piroplasmida</taxon>
        <taxon>Babesiidae</taxon>
        <taxon>Babesia</taxon>
    </lineage>
</organism>
<dbReference type="KEGG" id="bdw:94335522"/>
<feature type="region of interest" description="Disordered" evidence="4">
    <location>
        <begin position="792"/>
        <end position="832"/>
    </location>
</feature>
<evidence type="ECO:0000259" key="5">
    <source>
        <dbReference type="SMART" id="SM00543"/>
    </source>
</evidence>
<feature type="compositionally biased region" description="Low complexity" evidence="4">
    <location>
        <begin position="269"/>
        <end position="279"/>
    </location>
</feature>
<dbReference type="Proteomes" id="UP001214638">
    <property type="component" value="Unassembled WGS sequence"/>
</dbReference>
<dbReference type="SMART" id="SM00543">
    <property type="entry name" value="MIF4G"/>
    <property type="match status" value="1"/>
</dbReference>
<feature type="region of interest" description="Disordered" evidence="4">
    <location>
        <begin position="250"/>
        <end position="308"/>
    </location>
</feature>
<reference evidence="6" key="1">
    <citation type="journal article" date="2023" name="Nat. Microbiol.">
        <title>Babesia duncani multi-omics identifies virulence factors and drug targets.</title>
        <authorList>
            <person name="Singh P."/>
            <person name="Lonardi S."/>
            <person name="Liang Q."/>
            <person name="Vydyam P."/>
            <person name="Khabirova E."/>
            <person name="Fang T."/>
            <person name="Gihaz S."/>
            <person name="Thekkiniath J."/>
            <person name="Munshi M."/>
            <person name="Abel S."/>
            <person name="Ciampossin L."/>
            <person name="Batugedara G."/>
            <person name="Gupta M."/>
            <person name="Lu X.M."/>
            <person name="Lenz T."/>
            <person name="Chakravarty S."/>
            <person name="Cornillot E."/>
            <person name="Hu Y."/>
            <person name="Ma W."/>
            <person name="Gonzalez L.M."/>
            <person name="Sanchez S."/>
            <person name="Estrada K."/>
            <person name="Sanchez-Flores A."/>
            <person name="Montero E."/>
            <person name="Harb O.S."/>
            <person name="Le Roch K.G."/>
            <person name="Mamoun C.B."/>
        </authorList>
    </citation>
    <scope>NUCLEOTIDE SEQUENCE</scope>
    <source>
        <strain evidence="6">WA1</strain>
    </source>
</reference>
<evidence type="ECO:0000256" key="4">
    <source>
        <dbReference type="SAM" id="MobiDB-lite"/>
    </source>
</evidence>
<keyword evidence="2" id="KW-0396">Initiation factor</keyword>
<keyword evidence="7" id="KW-1185">Reference proteome</keyword>
<feature type="compositionally biased region" description="Polar residues" evidence="4">
    <location>
        <begin position="595"/>
        <end position="604"/>
    </location>
</feature>
<dbReference type="GeneID" id="94335522"/>
<evidence type="ECO:0000256" key="3">
    <source>
        <dbReference type="ARBA" id="ARBA00022917"/>
    </source>
</evidence>
<dbReference type="PANTHER" id="PTHR23253:SF9">
    <property type="entry name" value="EUKARYOTIC TRANSLATION INITIATION FACTOR 4 GAMMA 2"/>
    <property type="match status" value="1"/>
</dbReference>
<name>A0AAD9PNM3_9APIC</name>
<dbReference type="GO" id="GO:0003729">
    <property type="term" value="F:mRNA binding"/>
    <property type="evidence" value="ECO:0007669"/>
    <property type="project" value="TreeGrafter"/>
</dbReference>
<protein>
    <submittedName>
        <fullName evidence="6">Bifunctional Armadillo-type fold/MIF4G-like</fullName>
    </submittedName>
</protein>
<dbReference type="RefSeq" id="XP_067805057.1">
    <property type="nucleotide sequence ID" value="XM_067946266.1"/>
</dbReference>
<dbReference type="AlphaFoldDB" id="A0AAD9PNM3"/>
<sequence>MSRSKQTRNEKPLEATDCIKPASFSIDAPEFKPTGMVSNTKATCTLNAEAPEFIPGQLPEELKNQIEYMHLTTPNQLERHMQEGTRSQNAQINEHQAFVPIWVPQIGNFNQPRVPVGYEQPIPYPYGPAVVPDQNNGHFMEATSLGHMQPHIAEQGHIHTVIAPPPTPKQETEQPLTWAERTKMARPKMQQQIPIINKVQQQPVKNAITPKAAPAQSIIVEPENTNDSVNANESSWNGRVSFAEIMKRNAEASKREQQQQLLQAKERSAAPPQIQPSPQAKKRPEVKPKRKKDGKGPGETPSHVNTPTAASTVSVAQLHPSTTPEEPVAPIEHDEAAEEDVNNQDLVVENASVPNQDGNISDSELEGIIIPTDSSYSVDVLLKLGMSLYKNAVIEQMRRDGAPCFKFVQKSMRNEQQHHHHHGNAGGATNNSAGHHNKGQGNNAKRDNTWRNQRRQGSNEYTSGKAFGNNYKDCDNLDFSRDNFEAVSIPKASESSWIIKQRLQKEDRDQLLIRKIVGLLNRLTFEKFDTIYDQIIECGLTTVEHALMVVRIVFEKAITQHHFIPMYVELCVKLSVDLCDIGGGETSMIDIMSTDPSNEISPPQISEKAPATDKTGKRSDFMRILLNCSQDSFENNLKPLTIPEELQGDDRFEYEQKYKHKLRGNMMFVGELFKQRLLAGKLLIACLDQLFQKRAECLEATKDISMGDNYLEAMCTLLLTVGRCFDHSRWKHLKDFEQRIQLLADLGQNEDICFRIRCLIQNVLDSRLDNWDKTSVHKTEAPCKLQELRNKATEQQNAKYHEEPWRNGRRRPKPAEPAATPTPKPKLLQPEQIASQSKSIISELILSHDPAEASLRIEELKIPTEQEEDMLKKLLHYCIEACAKTNMENEQNVVVKWIVQLAQSRNSQEMLIVVFKEFLTDEECEGYHALCEDYPVLPQLLQVFLRYMQPIYGDAPGFNAIRALI</sequence>
<dbReference type="Gene3D" id="1.25.40.180">
    <property type="match status" value="2"/>
</dbReference>
<comment type="caution">
    <text evidence="6">The sequence shown here is derived from an EMBL/GenBank/DDBJ whole genome shotgun (WGS) entry which is preliminary data.</text>
</comment>
<dbReference type="Pfam" id="PF02854">
    <property type="entry name" value="MIF4G"/>
    <property type="match status" value="1"/>
</dbReference>
<evidence type="ECO:0000256" key="1">
    <source>
        <dbReference type="ARBA" id="ARBA00005775"/>
    </source>
</evidence>
<evidence type="ECO:0000313" key="6">
    <source>
        <dbReference type="EMBL" id="KAK2198215.1"/>
    </source>
</evidence>
<evidence type="ECO:0000313" key="7">
    <source>
        <dbReference type="Proteomes" id="UP001214638"/>
    </source>
</evidence>
<gene>
    <name evidence="6" type="ORF">BdWA1_001224</name>
</gene>
<dbReference type="InterPro" id="IPR016024">
    <property type="entry name" value="ARM-type_fold"/>
</dbReference>
<accession>A0AAD9PNM3</accession>
<dbReference type="EMBL" id="JALLKP010000001">
    <property type="protein sequence ID" value="KAK2198215.1"/>
    <property type="molecule type" value="Genomic_DNA"/>
</dbReference>
<dbReference type="PANTHER" id="PTHR23253">
    <property type="entry name" value="EUKARYOTIC TRANSLATION INITIATION FACTOR 4 GAMMA"/>
    <property type="match status" value="1"/>
</dbReference>
<dbReference type="SUPFAM" id="SSF48371">
    <property type="entry name" value="ARM repeat"/>
    <property type="match status" value="1"/>
</dbReference>
<comment type="similarity">
    <text evidence="1">Belongs to the eukaryotic initiation factor 4G family.</text>
</comment>
<dbReference type="GO" id="GO:0003743">
    <property type="term" value="F:translation initiation factor activity"/>
    <property type="evidence" value="ECO:0007669"/>
    <property type="project" value="UniProtKB-KW"/>
</dbReference>
<evidence type="ECO:0000256" key="2">
    <source>
        <dbReference type="ARBA" id="ARBA00022540"/>
    </source>
</evidence>
<dbReference type="InterPro" id="IPR003890">
    <property type="entry name" value="MIF4G-like_typ-3"/>
</dbReference>
<feature type="region of interest" description="Disordered" evidence="4">
    <location>
        <begin position="412"/>
        <end position="464"/>
    </location>
</feature>
<keyword evidence="3" id="KW-0648">Protein biosynthesis</keyword>